<reference evidence="2" key="1">
    <citation type="submission" date="2020-01" db="EMBL/GenBank/DDBJ databases">
        <authorList>
            <consortium name="DOE Joint Genome Institute"/>
            <person name="Haridas S."/>
            <person name="Albert R."/>
            <person name="Binder M."/>
            <person name="Bloem J."/>
            <person name="Labutti K."/>
            <person name="Salamov A."/>
            <person name="Andreopoulos B."/>
            <person name="Baker S.E."/>
            <person name="Barry K."/>
            <person name="Bills G."/>
            <person name="Bluhm B.H."/>
            <person name="Cannon C."/>
            <person name="Castanera R."/>
            <person name="Culley D.E."/>
            <person name="Daum C."/>
            <person name="Ezra D."/>
            <person name="Gonzalez J.B."/>
            <person name="Henrissat B."/>
            <person name="Kuo A."/>
            <person name="Liang C."/>
            <person name="Lipzen A."/>
            <person name="Lutzoni F."/>
            <person name="Magnuson J."/>
            <person name="Mondo S."/>
            <person name="Nolan M."/>
            <person name="Ohm R."/>
            <person name="Pangilinan J."/>
            <person name="Park H.-J."/>
            <person name="Ramirez L."/>
            <person name="Alfaro M."/>
            <person name="Sun H."/>
            <person name="Tritt A."/>
            <person name="Yoshinaga Y."/>
            <person name="Zwiers L.-H."/>
            <person name="Turgeon B.G."/>
            <person name="Goodwin S.B."/>
            <person name="Spatafora J.W."/>
            <person name="Crous P.W."/>
            <person name="Grigoriev I.V."/>
        </authorList>
    </citation>
    <scope>NUCLEOTIDE SEQUENCE</scope>
    <source>
        <strain evidence="2">IPT5</strain>
    </source>
</reference>
<name>A0A6A7BGG5_9PLEO</name>
<gene>
    <name evidence="2" type="ORF">T440DRAFT_475646</name>
</gene>
<accession>A0A6A7BGG5</accession>
<keyword evidence="3" id="KW-1185">Reference proteome</keyword>
<dbReference type="Proteomes" id="UP000799423">
    <property type="component" value="Unassembled WGS sequence"/>
</dbReference>
<organism evidence="2 3">
    <name type="scientific">Plenodomus tracheiphilus IPT5</name>
    <dbReference type="NCBI Taxonomy" id="1408161"/>
    <lineage>
        <taxon>Eukaryota</taxon>
        <taxon>Fungi</taxon>
        <taxon>Dikarya</taxon>
        <taxon>Ascomycota</taxon>
        <taxon>Pezizomycotina</taxon>
        <taxon>Dothideomycetes</taxon>
        <taxon>Pleosporomycetidae</taxon>
        <taxon>Pleosporales</taxon>
        <taxon>Pleosporineae</taxon>
        <taxon>Leptosphaeriaceae</taxon>
        <taxon>Plenodomus</taxon>
    </lineage>
</organism>
<evidence type="ECO:0000313" key="3">
    <source>
        <dbReference type="Proteomes" id="UP000799423"/>
    </source>
</evidence>
<evidence type="ECO:0000313" key="2">
    <source>
        <dbReference type="EMBL" id="KAF2854494.1"/>
    </source>
</evidence>
<proteinExistence type="predicted"/>
<dbReference type="AlphaFoldDB" id="A0A6A7BGG5"/>
<feature type="region of interest" description="Disordered" evidence="1">
    <location>
        <begin position="130"/>
        <end position="150"/>
    </location>
</feature>
<sequence length="185" mass="21829">MPRFFCPYQWASSFNQPIGTLHTHWYDHPYSSEMRGPRWASSGPPFNLSPCCDFCHAWDTIPHLDDEFQHLQQNVPHCVVEIYNAFEQIHHHYQHGFDRDGPESYYLAREVERLSKYLNELHRAVQRAAVNGSDDSRKEFHPRQSQNTNTRVKAFRAYEHHRDAGMIGHVVYQVTNTRPLPVIDR</sequence>
<evidence type="ECO:0000256" key="1">
    <source>
        <dbReference type="SAM" id="MobiDB-lite"/>
    </source>
</evidence>
<dbReference type="EMBL" id="MU006292">
    <property type="protein sequence ID" value="KAF2854494.1"/>
    <property type="molecule type" value="Genomic_DNA"/>
</dbReference>
<protein>
    <submittedName>
        <fullName evidence="2">Uncharacterized protein</fullName>
    </submittedName>
</protein>
<dbReference type="OrthoDB" id="3762945at2759"/>